<evidence type="ECO:0000256" key="3">
    <source>
        <dbReference type="ARBA" id="ARBA00005061"/>
    </source>
</evidence>
<dbReference type="Pfam" id="PF01242">
    <property type="entry name" value="PTPS"/>
    <property type="match status" value="1"/>
</dbReference>
<evidence type="ECO:0000256" key="11">
    <source>
        <dbReference type="ARBA" id="ARBA00031449"/>
    </source>
</evidence>
<evidence type="ECO:0000256" key="5">
    <source>
        <dbReference type="ARBA" id="ARBA00012982"/>
    </source>
</evidence>
<dbReference type="SUPFAM" id="SSF55620">
    <property type="entry name" value="Tetrahydrobiopterin biosynthesis enzymes-like"/>
    <property type="match status" value="1"/>
</dbReference>
<dbReference type="EMBL" id="JARGYT010000018">
    <property type="protein sequence ID" value="MDZ5762068.1"/>
    <property type="molecule type" value="Genomic_DNA"/>
</dbReference>
<organism evidence="13 14">
    <name type="scientific">Candidatus Cyrtobacter comes</name>
    <dbReference type="NCBI Taxonomy" id="675776"/>
    <lineage>
        <taxon>Bacteria</taxon>
        <taxon>Pseudomonadati</taxon>
        <taxon>Pseudomonadota</taxon>
        <taxon>Alphaproteobacteria</taxon>
        <taxon>Rickettsiales</taxon>
        <taxon>Candidatus Midichloriaceae</taxon>
        <taxon>Candidatus Cyrtobacter</taxon>
    </lineage>
</organism>
<evidence type="ECO:0000256" key="9">
    <source>
        <dbReference type="ARBA" id="ARBA00022833"/>
    </source>
</evidence>
<protein>
    <recommendedName>
        <fullName evidence="6">6-carboxy-5,6,7,8-tetrahydropterin synthase</fullName>
        <ecNumber evidence="5">4.1.2.50</ecNumber>
    </recommendedName>
    <alternativeName>
        <fullName evidence="11">Queuosine biosynthesis protein QueD</fullName>
    </alternativeName>
</protein>
<gene>
    <name evidence="13" type="ORF">Cyrtocomes_00435</name>
</gene>
<comment type="pathway">
    <text evidence="3">Purine metabolism; 7-cyano-7-deazaguanine biosynthesis.</text>
</comment>
<evidence type="ECO:0000256" key="2">
    <source>
        <dbReference type="ARBA" id="ARBA00002285"/>
    </source>
</evidence>
<keyword evidence="14" id="KW-1185">Reference proteome</keyword>
<evidence type="ECO:0000256" key="10">
    <source>
        <dbReference type="ARBA" id="ARBA00023239"/>
    </source>
</evidence>
<dbReference type="InterPro" id="IPR007115">
    <property type="entry name" value="6-PTP_synth/QueD"/>
</dbReference>
<reference evidence="13 14" key="1">
    <citation type="submission" date="2023-02" db="EMBL/GenBank/DDBJ databases">
        <title>Host association and intracellularity evolved multiple times independently in the Rickettsiales.</title>
        <authorList>
            <person name="Castelli M."/>
            <person name="Nardi T."/>
            <person name="Gammuto L."/>
            <person name="Bellinzona G."/>
            <person name="Sabaneyeva E."/>
            <person name="Potekhin A."/>
            <person name="Serra V."/>
            <person name="Petroni G."/>
            <person name="Sassera D."/>
        </authorList>
    </citation>
    <scope>NUCLEOTIDE SEQUENCE [LARGE SCALE GENOMIC DNA]</scope>
    <source>
        <strain evidence="13 14">BOD18</strain>
    </source>
</reference>
<keyword evidence="9" id="KW-0862">Zinc</keyword>
<keyword evidence="8" id="KW-0671">Queuosine biosynthesis</keyword>
<evidence type="ECO:0000256" key="1">
    <source>
        <dbReference type="ARBA" id="ARBA00001947"/>
    </source>
</evidence>
<evidence type="ECO:0000256" key="7">
    <source>
        <dbReference type="ARBA" id="ARBA00022723"/>
    </source>
</evidence>
<comment type="caution">
    <text evidence="13">The sequence shown here is derived from an EMBL/GenBank/DDBJ whole genome shotgun (WGS) entry which is preliminary data.</text>
</comment>
<evidence type="ECO:0000256" key="12">
    <source>
        <dbReference type="ARBA" id="ARBA00048807"/>
    </source>
</evidence>
<evidence type="ECO:0000256" key="4">
    <source>
        <dbReference type="ARBA" id="ARBA00008900"/>
    </source>
</evidence>
<keyword evidence="7" id="KW-0479">Metal-binding</keyword>
<evidence type="ECO:0000256" key="6">
    <source>
        <dbReference type="ARBA" id="ARBA00018141"/>
    </source>
</evidence>
<dbReference type="InterPro" id="IPR038418">
    <property type="entry name" value="6-PTP_synth/QueD_sf"/>
</dbReference>
<proteinExistence type="inferred from homology"/>
<comment type="catalytic activity">
    <reaction evidence="12">
        <text>7,8-dihydroneopterin 3'-triphosphate + H2O = 6-carboxy-5,6,7,8-tetrahydropterin + triphosphate + acetaldehyde + 2 H(+)</text>
        <dbReference type="Rhea" id="RHEA:27966"/>
        <dbReference type="ChEBI" id="CHEBI:15343"/>
        <dbReference type="ChEBI" id="CHEBI:15377"/>
        <dbReference type="ChEBI" id="CHEBI:15378"/>
        <dbReference type="ChEBI" id="CHEBI:18036"/>
        <dbReference type="ChEBI" id="CHEBI:58462"/>
        <dbReference type="ChEBI" id="CHEBI:61032"/>
        <dbReference type="EC" id="4.1.2.50"/>
    </reaction>
</comment>
<keyword evidence="10" id="KW-0456">Lyase</keyword>
<evidence type="ECO:0000313" key="14">
    <source>
        <dbReference type="Proteomes" id="UP001293791"/>
    </source>
</evidence>
<dbReference type="PANTHER" id="PTHR12589:SF7">
    <property type="entry name" value="6-PYRUVOYL TETRAHYDROBIOPTERIN SYNTHASE"/>
    <property type="match status" value="1"/>
</dbReference>
<dbReference type="PANTHER" id="PTHR12589">
    <property type="entry name" value="PYRUVOYL TETRAHYDROBIOPTERIN SYNTHASE"/>
    <property type="match status" value="1"/>
</dbReference>
<dbReference type="Proteomes" id="UP001293791">
    <property type="component" value="Unassembled WGS sequence"/>
</dbReference>
<comment type="cofactor">
    <cofactor evidence="1">
        <name>Zn(2+)</name>
        <dbReference type="ChEBI" id="CHEBI:29105"/>
    </cofactor>
</comment>
<evidence type="ECO:0000313" key="13">
    <source>
        <dbReference type="EMBL" id="MDZ5762068.1"/>
    </source>
</evidence>
<evidence type="ECO:0000256" key="8">
    <source>
        <dbReference type="ARBA" id="ARBA00022785"/>
    </source>
</evidence>
<comment type="function">
    <text evidence="2">Catalyzes the conversion of 7,8-dihydroneopterin triphosphate (H2NTP) to 6-carboxy-5,6,7,8-tetrahydropterin (CPH4) and acetaldehyde.</text>
</comment>
<comment type="similarity">
    <text evidence="4">Belongs to the PTPS family. QueD subfamily.</text>
</comment>
<dbReference type="EC" id="4.1.2.50" evidence="5"/>
<dbReference type="Gene3D" id="3.30.479.10">
    <property type="entry name" value="6-pyruvoyl tetrahydropterin synthase/QueD"/>
    <property type="match status" value="1"/>
</dbReference>
<name>A0ABU5L7G3_9RICK</name>
<accession>A0ABU5L7G3</accession>
<dbReference type="RefSeq" id="WP_322497555.1">
    <property type="nucleotide sequence ID" value="NZ_JARGYT010000018.1"/>
</dbReference>
<sequence>MHKKPERLICARRIEFDAAHRIIGHAGKCKYLHGHRYILEASFEAQFKGARDMVVDFGLIKEVLANWINCNWDHTTILSIDDRELGSCIEHYTKQKIFYMDKAPTAENMSTILIREIIPSLFKGTDVNCYKVRIYETPNCYAEIE</sequence>